<keyword evidence="4" id="KW-0560">Oxidoreductase</keyword>
<evidence type="ECO:0000256" key="2">
    <source>
        <dbReference type="SAM" id="MobiDB-lite"/>
    </source>
</evidence>
<dbReference type="Pfam" id="PF13561">
    <property type="entry name" value="adh_short_C2"/>
    <property type="match status" value="1"/>
</dbReference>
<dbReference type="CDD" id="cd05233">
    <property type="entry name" value="SDR_c"/>
    <property type="match status" value="1"/>
</dbReference>
<evidence type="ECO:0000256" key="1">
    <source>
        <dbReference type="ARBA" id="ARBA00006484"/>
    </source>
</evidence>
<proteinExistence type="inferred from homology"/>
<dbReference type="PRINTS" id="PR00080">
    <property type="entry name" value="SDRFAMILY"/>
</dbReference>
<organism evidence="4 5">
    <name type="scientific">Halosimplex aquaticum</name>
    <dbReference type="NCBI Taxonomy" id="3026162"/>
    <lineage>
        <taxon>Archaea</taxon>
        <taxon>Methanobacteriati</taxon>
        <taxon>Methanobacteriota</taxon>
        <taxon>Stenosarchaea group</taxon>
        <taxon>Halobacteria</taxon>
        <taxon>Halobacteriales</taxon>
        <taxon>Haloarculaceae</taxon>
        <taxon>Halosimplex</taxon>
    </lineage>
</organism>
<evidence type="ECO:0000259" key="3">
    <source>
        <dbReference type="SMART" id="SM00822"/>
    </source>
</evidence>
<evidence type="ECO:0000313" key="4">
    <source>
        <dbReference type="EMBL" id="MFC7141570.1"/>
    </source>
</evidence>
<dbReference type="Gene3D" id="3.40.50.720">
    <property type="entry name" value="NAD(P)-binding Rossmann-like Domain"/>
    <property type="match status" value="1"/>
</dbReference>
<comment type="caution">
    <text evidence="4">The sequence shown here is derived from an EMBL/GenBank/DDBJ whole genome shotgun (WGS) entry which is preliminary data.</text>
</comment>
<dbReference type="SUPFAM" id="SSF51735">
    <property type="entry name" value="NAD(P)-binding Rossmann-fold domains"/>
    <property type="match status" value="1"/>
</dbReference>
<comment type="similarity">
    <text evidence="1">Belongs to the short-chain dehydrogenases/reductases (SDR) family.</text>
</comment>
<dbReference type="NCBIfam" id="NF005559">
    <property type="entry name" value="PRK07231.1"/>
    <property type="match status" value="1"/>
</dbReference>
<dbReference type="EC" id="1.1.1.-" evidence="4"/>
<feature type="region of interest" description="Disordered" evidence="2">
    <location>
        <begin position="196"/>
        <end position="219"/>
    </location>
</feature>
<dbReference type="InterPro" id="IPR036291">
    <property type="entry name" value="NAD(P)-bd_dom_sf"/>
</dbReference>
<name>A0ABD5Y2H7_9EURY</name>
<dbReference type="GeneID" id="78821886"/>
<reference evidence="4 5" key="1">
    <citation type="journal article" date="2019" name="Int. J. Syst. Evol. Microbiol.">
        <title>The Global Catalogue of Microorganisms (GCM) 10K type strain sequencing project: providing services to taxonomists for standard genome sequencing and annotation.</title>
        <authorList>
            <consortium name="The Broad Institute Genomics Platform"/>
            <consortium name="The Broad Institute Genome Sequencing Center for Infectious Disease"/>
            <person name="Wu L."/>
            <person name="Ma J."/>
        </authorList>
    </citation>
    <scope>NUCLEOTIDE SEQUENCE [LARGE SCALE GENOMIC DNA]</scope>
    <source>
        <strain evidence="4 5">XZYJT29</strain>
    </source>
</reference>
<dbReference type="SMART" id="SM00822">
    <property type="entry name" value="PKS_KR"/>
    <property type="match status" value="1"/>
</dbReference>
<dbReference type="PRINTS" id="PR00081">
    <property type="entry name" value="GDHRDH"/>
</dbReference>
<accession>A0ABD5Y2H7</accession>
<dbReference type="EMBL" id="JBHTAS010000001">
    <property type="protein sequence ID" value="MFC7141570.1"/>
    <property type="molecule type" value="Genomic_DNA"/>
</dbReference>
<dbReference type="PANTHER" id="PTHR42760">
    <property type="entry name" value="SHORT-CHAIN DEHYDROGENASES/REDUCTASES FAMILY MEMBER"/>
    <property type="match status" value="1"/>
</dbReference>
<dbReference type="RefSeq" id="WP_274322651.1">
    <property type="nucleotide sequence ID" value="NZ_CP118158.1"/>
</dbReference>
<dbReference type="GO" id="GO:0016616">
    <property type="term" value="F:oxidoreductase activity, acting on the CH-OH group of donors, NAD or NADP as acceptor"/>
    <property type="evidence" value="ECO:0007669"/>
    <property type="project" value="UniProtKB-ARBA"/>
</dbReference>
<dbReference type="AlphaFoldDB" id="A0ABD5Y2H7"/>
<dbReference type="InterPro" id="IPR002347">
    <property type="entry name" value="SDR_fam"/>
</dbReference>
<evidence type="ECO:0000313" key="5">
    <source>
        <dbReference type="Proteomes" id="UP001596432"/>
    </source>
</evidence>
<sequence>MGAVSYDYADETVIVTGGSSGIGRAVAERFGAAGATVVVADVREEPKRADAPTHEAIREAGGQATFVETDVSDPGEIALVVEAAREFGGVDVMVNNAGIYRGAPLLDADPETFDRVYGVNARGAFAGMQAAARDMIDRGEPGSIVNTASISSELAQPGHAMYDASKGAVMMLTRVAALELAEHGVRVNAVAPGPVDTGIGSGDTGESETEVPSIDKSAPMGRAAPAEVAGPYLFLASEDASYVTGHLLYADGGYAVF</sequence>
<protein>
    <submittedName>
        <fullName evidence="4">SDR family NAD(P)-dependent oxidoreductase</fullName>
        <ecNumber evidence="4">1.1.1.-</ecNumber>
    </submittedName>
</protein>
<dbReference type="InterPro" id="IPR057326">
    <property type="entry name" value="KR_dom"/>
</dbReference>
<keyword evidence="5" id="KW-1185">Reference proteome</keyword>
<dbReference type="Proteomes" id="UP001596432">
    <property type="component" value="Unassembled WGS sequence"/>
</dbReference>
<feature type="domain" description="Ketoreductase" evidence="3">
    <location>
        <begin position="11"/>
        <end position="193"/>
    </location>
</feature>
<gene>
    <name evidence="4" type="ORF">ACFQMA_17240</name>
</gene>
<dbReference type="FunFam" id="3.40.50.720:FF:000084">
    <property type="entry name" value="Short-chain dehydrogenase reductase"/>
    <property type="match status" value="1"/>
</dbReference>